<evidence type="ECO:0000256" key="2">
    <source>
        <dbReference type="ARBA" id="ARBA00001933"/>
    </source>
</evidence>
<dbReference type="Proteomes" id="UP000190423">
    <property type="component" value="Unassembled WGS sequence"/>
</dbReference>
<dbReference type="GO" id="GO:0008784">
    <property type="term" value="F:alanine racemase activity"/>
    <property type="evidence" value="ECO:0007669"/>
    <property type="project" value="UniProtKB-UniRule"/>
</dbReference>
<comment type="pathway">
    <text evidence="5">Amino-acid biosynthesis; D-alanine biosynthesis; D-alanine from L-alanine: step 1/1.</text>
</comment>
<dbReference type="InterPro" id="IPR020622">
    <property type="entry name" value="Ala_racemase_pyridoxalP-BS"/>
</dbReference>
<keyword evidence="3 5" id="KW-0663">Pyridoxal phosphate</keyword>
<proteinExistence type="inferred from homology"/>
<dbReference type="InterPro" id="IPR001608">
    <property type="entry name" value="Ala_racemase_N"/>
</dbReference>
<evidence type="ECO:0000259" key="8">
    <source>
        <dbReference type="SMART" id="SM01005"/>
    </source>
</evidence>
<dbReference type="InterPro" id="IPR009006">
    <property type="entry name" value="Ala_racemase/Decarboxylase_C"/>
</dbReference>
<evidence type="ECO:0000313" key="10">
    <source>
        <dbReference type="Proteomes" id="UP000190423"/>
    </source>
</evidence>
<dbReference type="SMART" id="SM01005">
    <property type="entry name" value="Ala_racemase_C"/>
    <property type="match status" value="1"/>
</dbReference>
<dbReference type="NCBIfam" id="TIGR00492">
    <property type="entry name" value="alr"/>
    <property type="match status" value="1"/>
</dbReference>
<dbReference type="PANTHER" id="PTHR30511">
    <property type="entry name" value="ALANINE RACEMASE"/>
    <property type="match status" value="1"/>
</dbReference>
<dbReference type="OrthoDB" id="9813814at2"/>
<dbReference type="RefSeq" id="WP_078932740.1">
    <property type="nucleotide sequence ID" value="NZ_FUWG01000005.1"/>
</dbReference>
<dbReference type="GO" id="GO:0030632">
    <property type="term" value="P:D-alanine biosynthetic process"/>
    <property type="evidence" value="ECO:0007669"/>
    <property type="project" value="UniProtKB-UniRule"/>
</dbReference>
<organism evidence="9 10">
    <name type="scientific">Treponema porcinum</name>
    <dbReference type="NCBI Taxonomy" id="261392"/>
    <lineage>
        <taxon>Bacteria</taxon>
        <taxon>Pseudomonadati</taxon>
        <taxon>Spirochaetota</taxon>
        <taxon>Spirochaetia</taxon>
        <taxon>Spirochaetales</taxon>
        <taxon>Treponemataceae</taxon>
        <taxon>Treponema</taxon>
    </lineage>
</organism>
<evidence type="ECO:0000256" key="5">
    <source>
        <dbReference type="HAMAP-Rule" id="MF_01201"/>
    </source>
</evidence>
<dbReference type="SUPFAM" id="SSF50621">
    <property type="entry name" value="Alanine racemase C-terminal domain-like"/>
    <property type="match status" value="1"/>
</dbReference>
<protein>
    <recommendedName>
        <fullName evidence="5">Alanine racemase</fullName>
        <ecNumber evidence="5">5.1.1.1</ecNumber>
    </recommendedName>
</protein>
<evidence type="ECO:0000256" key="6">
    <source>
        <dbReference type="PIRSR" id="PIRSR600821-50"/>
    </source>
</evidence>
<sequence length="383" mass="41608">MRCTKALIFKENLKHNILAVKKLLKPDTKICCAVKADGYGCGAVLAARTAQECGADYLAVATADEAAELRKNGITAHILLLSLCTKQEFPKLIENNVTPLIFDSEMIQAYNEACAQKKTMEKQPVFLAIDTGMGRIGCLPDEAAAVAQEISGCSNIALSGVITHFAVADSITKENRLYTEEQFSRFMKAVHSIEAVGINPGIRTCANSAAAVSLPQMQLDMVRPGIVIYGYYPDAVTEKYLAENGINLSLKPVMQLETEVAAIRRFTPGRSVSYGRTWTSSTETDVAVLPIGYADGLLRRNSPGLLVTINGRPYPVIGRICMDQCMVDIGLNNPDVKRWDKAIIFGSKESGAVMDASDIAEMTGTISYEIMTAVSKRVPRIIQ</sequence>
<dbReference type="EMBL" id="FUWG01000005">
    <property type="protein sequence ID" value="SJZ34118.1"/>
    <property type="molecule type" value="Genomic_DNA"/>
</dbReference>
<dbReference type="Pfam" id="PF01168">
    <property type="entry name" value="Ala_racemase_N"/>
    <property type="match status" value="1"/>
</dbReference>
<feature type="active site" description="Proton acceptor; specific for L-alanine" evidence="5">
    <location>
        <position position="274"/>
    </location>
</feature>
<dbReference type="AlphaFoldDB" id="A0A1T4JVE0"/>
<evidence type="ECO:0000256" key="7">
    <source>
        <dbReference type="PIRSR" id="PIRSR600821-52"/>
    </source>
</evidence>
<feature type="binding site" evidence="5 7">
    <location>
        <position position="135"/>
    </location>
    <ligand>
        <name>substrate</name>
    </ligand>
</feature>
<reference evidence="9 10" key="1">
    <citation type="submission" date="2017-02" db="EMBL/GenBank/DDBJ databases">
        <authorList>
            <person name="Peterson S.W."/>
        </authorList>
    </citation>
    <scope>NUCLEOTIDE SEQUENCE [LARGE SCALE GENOMIC DNA]</scope>
    <source>
        <strain evidence="9 10">ATCC BAA-908</strain>
    </source>
</reference>
<dbReference type="HAMAP" id="MF_01201">
    <property type="entry name" value="Ala_racemase"/>
    <property type="match status" value="1"/>
</dbReference>
<feature type="modified residue" description="N6-(pyridoxal phosphate)lysine" evidence="5 6">
    <location>
        <position position="35"/>
    </location>
</feature>
<evidence type="ECO:0000313" key="9">
    <source>
        <dbReference type="EMBL" id="SJZ34118.1"/>
    </source>
</evidence>
<evidence type="ECO:0000256" key="3">
    <source>
        <dbReference type="ARBA" id="ARBA00022898"/>
    </source>
</evidence>
<dbReference type="Pfam" id="PF00842">
    <property type="entry name" value="Ala_racemase_C"/>
    <property type="match status" value="1"/>
</dbReference>
<dbReference type="UniPathway" id="UPA00042">
    <property type="reaction ID" value="UER00497"/>
</dbReference>
<dbReference type="CDD" id="cd00430">
    <property type="entry name" value="PLPDE_III_AR"/>
    <property type="match status" value="1"/>
</dbReference>
<name>A0A1T4JVE0_TREPO</name>
<dbReference type="Gene3D" id="2.40.37.10">
    <property type="entry name" value="Lyase, Ornithine Decarboxylase, Chain A, domain 1"/>
    <property type="match status" value="1"/>
</dbReference>
<dbReference type="GeneID" id="78316139"/>
<feature type="binding site" evidence="5 7">
    <location>
        <position position="322"/>
    </location>
    <ligand>
        <name>substrate</name>
    </ligand>
</feature>
<dbReference type="InterPro" id="IPR029066">
    <property type="entry name" value="PLP-binding_barrel"/>
</dbReference>
<dbReference type="STRING" id="261392.SAMN02745149_00826"/>
<feature type="active site" description="Proton acceptor; specific for D-alanine" evidence="5">
    <location>
        <position position="35"/>
    </location>
</feature>
<dbReference type="InterPro" id="IPR000821">
    <property type="entry name" value="Ala_racemase"/>
</dbReference>
<dbReference type="EC" id="5.1.1.1" evidence="5"/>
<dbReference type="GO" id="GO:0030170">
    <property type="term" value="F:pyridoxal phosphate binding"/>
    <property type="evidence" value="ECO:0007669"/>
    <property type="project" value="UniProtKB-UniRule"/>
</dbReference>
<comment type="cofactor">
    <cofactor evidence="2 5 6">
        <name>pyridoxal 5'-phosphate</name>
        <dbReference type="ChEBI" id="CHEBI:597326"/>
    </cofactor>
</comment>
<dbReference type="FunFam" id="3.20.20.10:FF:000002">
    <property type="entry name" value="Alanine racemase"/>
    <property type="match status" value="1"/>
</dbReference>
<dbReference type="PRINTS" id="PR00992">
    <property type="entry name" value="ALARACEMASE"/>
</dbReference>
<evidence type="ECO:0000256" key="1">
    <source>
        <dbReference type="ARBA" id="ARBA00000316"/>
    </source>
</evidence>
<keyword evidence="10" id="KW-1185">Reference proteome</keyword>
<keyword evidence="4 5" id="KW-0413">Isomerase</keyword>
<evidence type="ECO:0000256" key="4">
    <source>
        <dbReference type="ARBA" id="ARBA00023235"/>
    </source>
</evidence>
<dbReference type="SUPFAM" id="SSF51419">
    <property type="entry name" value="PLP-binding barrel"/>
    <property type="match status" value="1"/>
</dbReference>
<comment type="catalytic activity">
    <reaction evidence="1 5">
        <text>L-alanine = D-alanine</text>
        <dbReference type="Rhea" id="RHEA:20249"/>
        <dbReference type="ChEBI" id="CHEBI:57416"/>
        <dbReference type="ChEBI" id="CHEBI:57972"/>
        <dbReference type="EC" id="5.1.1.1"/>
    </reaction>
</comment>
<accession>A0A1T4JVE0</accession>
<dbReference type="InterPro" id="IPR011079">
    <property type="entry name" value="Ala_racemase_C"/>
</dbReference>
<dbReference type="PANTHER" id="PTHR30511:SF0">
    <property type="entry name" value="ALANINE RACEMASE, CATABOLIC-RELATED"/>
    <property type="match status" value="1"/>
</dbReference>
<dbReference type="PROSITE" id="PS00395">
    <property type="entry name" value="ALANINE_RACEMASE"/>
    <property type="match status" value="1"/>
</dbReference>
<gene>
    <name evidence="9" type="ORF">SAMN02745149_00826</name>
</gene>
<dbReference type="GO" id="GO:0005829">
    <property type="term" value="C:cytosol"/>
    <property type="evidence" value="ECO:0007669"/>
    <property type="project" value="TreeGrafter"/>
</dbReference>
<feature type="domain" description="Alanine racemase C-terminal" evidence="8">
    <location>
        <begin position="253"/>
        <end position="383"/>
    </location>
</feature>
<comment type="similarity">
    <text evidence="5">Belongs to the alanine racemase family.</text>
</comment>
<comment type="function">
    <text evidence="5">Catalyzes the interconversion of L-alanine and D-alanine. May also act on other amino acids.</text>
</comment>
<dbReference type="Gene3D" id="3.20.20.10">
    <property type="entry name" value="Alanine racemase"/>
    <property type="match status" value="1"/>
</dbReference>